<reference evidence="2 3" key="1">
    <citation type="submission" date="2021-06" db="EMBL/GenBank/DDBJ databases">
        <authorList>
            <person name="Palmer J.M."/>
        </authorList>
    </citation>
    <scope>NUCLEOTIDE SEQUENCE [LARGE SCALE GENOMIC DNA]</scope>
    <source>
        <strain evidence="2 3">GA_2019</strain>
        <tissue evidence="2">Muscle</tissue>
    </source>
</reference>
<comment type="caution">
    <text evidence="2">The sequence shown here is derived from an EMBL/GenBank/DDBJ whole genome shotgun (WGS) entry which is preliminary data.</text>
</comment>
<dbReference type="EMBL" id="JAHRIO010004150">
    <property type="protein sequence ID" value="MEQ2159991.1"/>
    <property type="molecule type" value="Genomic_DNA"/>
</dbReference>
<evidence type="ECO:0000313" key="3">
    <source>
        <dbReference type="Proteomes" id="UP001476798"/>
    </source>
</evidence>
<accession>A0ABV0MLL0</accession>
<protein>
    <submittedName>
        <fullName evidence="2">Uncharacterized protein</fullName>
    </submittedName>
</protein>
<evidence type="ECO:0000313" key="2">
    <source>
        <dbReference type="EMBL" id="MEQ2159991.1"/>
    </source>
</evidence>
<feature type="region of interest" description="Disordered" evidence="1">
    <location>
        <begin position="74"/>
        <end position="104"/>
    </location>
</feature>
<proteinExistence type="predicted"/>
<name>A0ABV0MLL0_9TELE</name>
<evidence type="ECO:0000256" key="1">
    <source>
        <dbReference type="SAM" id="MobiDB-lite"/>
    </source>
</evidence>
<sequence>MTGRETDILLRGEQGEVSDPINSFTLSDVHRDKIENGEVTGSMYVCVGEIKSELYGRLHRVTTHLRMNMQSARKGMKENTTNLTLTSQTTNAHPHTSPLLAAPG</sequence>
<keyword evidence="3" id="KW-1185">Reference proteome</keyword>
<organism evidence="2 3">
    <name type="scientific">Goodea atripinnis</name>
    <dbReference type="NCBI Taxonomy" id="208336"/>
    <lineage>
        <taxon>Eukaryota</taxon>
        <taxon>Metazoa</taxon>
        <taxon>Chordata</taxon>
        <taxon>Craniata</taxon>
        <taxon>Vertebrata</taxon>
        <taxon>Euteleostomi</taxon>
        <taxon>Actinopterygii</taxon>
        <taxon>Neopterygii</taxon>
        <taxon>Teleostei</taxon>
        <taxon>Neoteleostei</taxon>
        <taxon>Acanthomorphata</taxon>
        <taxon>Ovalentaria</taxon>
        <taxon>Atherinomorphae</taxon>
        <taxon>Cyprinodontiformes</taxon>
        <taxon>Goodeidae</taxon>
        <taxon>Goodea</taxon>
    </lineage>
</organism>
<gene>
    <name evidence="2" type="ORF">GOODEAATRI_028965</name>
</gene>
<dbReference type="Proteomes" id="UP001476798">
    <property type="component" value="Unassembled WGS sequence"/>
</dbReference>
<feature type="compositionally biased region" description="Low complexity" evidence="1">
    <location>
        <begin position="79"/>
        <end position="91"/>
    </location>
</feature>